<name>A0A061SDY6_9CHLO</name>
<feature type="region of interest" description="Disordered" evidence="1">
    <location>
        <begin position="31"/>
        <end position="85"/>
    </location>
</feature>
<feature type="compositionally biased region" description="Basic and acidic residues" evidence="1">
    <location>
        <begin position="31"/>
        <end position="42"/>
    </location>
</feature>
<accession>A0A061SDY6</accession>
<gene>
    <name evidence="2" type="ORF">TSPGSL018_3495</name>
</gene>
<dbReference type="EMBL" id="GBEZ01001611">
    <property type="protein sequence ID" value="JAC83377.1"/>
    <property type="molecule type" value="Transcribed_RNA"/>
</dbReference>
<organism evidence="2">
    <name type="scientific">Tetraselmis sp. GSL018</name>
    <dbReference type="NCBI Taxonomy" id="582737"/>
    <lineage>
        <taxon>Eukaryota</taxon>
        <taxon>Viridiplantae</taxon>
        <taxon>Chlorophyta</taxon>
        <taxon>core chlorophytes</taxon>
        <taxon>Chlorodendrophyceae</taxon>
        <taxon>Chlorodendrales</taxon>
        <taxon>Chlorodendraceae</taxon>
        <taxon>Tetraselmis</taxon>
    </lineage>
</organism>
<evidence type="ECO:0000313" key="2">
    <source>
        <dbReference type="EMBL" id="JAC83377.1"/>
    </source>
</evidence>
<dbReference type="AlphaFoldDB" id="A0A061SDY6"/>
<reference evidence="2" key="1">
    <citation type="submission" date="2014-05" db="EMBL/GenBank/DDBJ databases">
        <title>The transcriptome of the halophilic microalga Tetraselmis sp. GSL018 isolated from the Great Salt Lake, Utah.</title>
        <authorList>
            <person name="Jinkerson R.E."/>
            <person name="D'Adamo S."/>
            <person name="Posewitz M.C."/>
        </authorList>
    </citation>
    <scope>NUCLEOTIDE SEQUENCE</scope>
    <source>
        <strain evidence="2">GSL018</strain>
    </source>
</reference>
<proteinExistence type="predicted"/>
<sequence length="113" mass="13096">MTSDDTLEVKVREIQRRQAKWMRERQAYLERSRAEDELRQERGCFPSGPASASDNQQTEQQIQSVSSGKRNEQASNYNPEDVVSRLTEKITDRLRSELRLELQGEAERAGRAQ</sequence>
<feature type="compositionally biased region" description="Polar residues" evidence="1">
    <location>
        <begin position="50"/>
        <end position="78"/>
    </location>
</feature>
<evidence type="ECO:0000256" key="1">
    <source>
        <dbReference type="SAM" id="MobiDB-lite"/>
    </source>
</evidence>
<feature type="non-terminal residue" evidence="2">
    <location>
        <position position="113"/>
    </location>
</feature>
<protein>
    <submittedName>
        <fullName evidence="2">Uncharacterized protein</fullName>
    </submittedName>
</protein>